<accession>A0A444W9K2</accession>
<organism evidence="1 2">
    <name type="scientific">Flavobacterium beibuense</name>
    <dbReference type="NCBI Taxonomy" id="657326"/>
    <lineage>
        <taxon>Bacteria</taxon>
        <taxon>Pseudomonadati</taxon>
        <taxon>Bacteroidota</taxon>
        <taxon>Flavobacteriia</taxon>
        <taxon>Flavobacteriales</taxon>
        <taxon>Flavobacteriaceae</taxon>
        <taxon>Flavobacterium</taxon>
    </lineage>
</organism>
<dbReference type="Proteomes" id="UP000289775">
    <property type="component" value="Unassembled WGS sequence"/>
</dbReference>
<protein>
    <submittedName>
        <fullName evidence="1">Uncharacterized protein</fullName>
    </submittedName>
</protein>
<dbReference type="OrthoDB" id="1362098at2"/>
<evidence type="ECO:0000313" key="2">
    <source>
        <dbReference type="Proteomes" id="UP000289775"/>
    </source>
</evidence>
<proteinExistence type="predicted"/>
<dbReference type="EMBL" id="JUIW01000007">
    <property type="protein sequence ID" value="RYJ42560.1"/>
    <property type="molecule type" value="Genomic_DNA"/>
</dbReference>
<sequence>MKENFKVILTAFEEAGIEMGTVQFSITEYSLKTRLSFKFENFSEFLEFLQLHKSNDADKVADIHNIIVEQGINPESFFYVNFFKSKVTEL</sequence>
<comment type="caution">
    <text evidence="1">The sequence shown here is derived from an EMBL/GenBank/DDBJ whole genome shotgun (WGS) entry which is preliminary data.</text>
</comment>
<evidence type="ECO:0000313" key="1">
    <source>
        <dbReference type="EMBL" id="RYJ42560.1"/>
    </source>
</evidence>
<dbReference type="RefSeq" id="WP_129751451.1">
    <property type="nucleotide sequence ID" value="NZ_JUIW01000007.1"/>
</dbReference>
<name>A0A444W9K2_9FLAO</name>
<reference evidence="1 2" key="1">
    <citation type="submission" date="2014-12" db="EMBL/GenBank/DDBJ databases">
        <title>Genome sequence of Flavobacterium beibuense RSKm HC5.</title>
        <authorList>
            <person name="Kim J.F."/>
            <person name="Song J.Y."/>
            <person name="Kwak M.-J."/>
            <person name="Lee S.-W."/>
        </authorList>
    </citation>
    <scope>NUCLEOTIDE SEQUENCE [LARGE SCALE GENOMIC DNA]</scope>
    <source>
        <strain evidence="1 2">RSKm HC5</strain>
    </source>
</reference>
<gene>
    <name evidence="1" type="ORF">NU09_2346</name>
</gene>
<dbReference type="AlphaFoldDB" id="A0A444W9K2"/>
<keyword evidence="2" id="KW-1185">Reference proteome</keyword>